<organism evidence="3 4">
    <name type="scientific">Pengzhenrongella sicca</name>
    <dbReference type="NCBI Taxonomy" id="2819238"/>
    <lineage>
        <taxon>Bacteria</taxon>
        <taxon>Bacillati</taxon>
        <taxon>Actinomycetota</taxon>
        <taxon>Actinomycetes</taxon>
        <taxon>Micrococcales</taxon>
        <taxon>Pengzhenrongella</taxon>
    </lineage>
</organism>
<accession>A0A8A4ZK70</accession>
<dbReference type="InterPro" id="IPR050249">
    <property type="entry name" value="Pseudomonas-type_ThrB"/>
</dbReference>
<dbReference type="PANTHER" id="PTHR21064:SF6">
    <property type="entry name" value="AMINOGLYCOSIDE PHOSPHOTRANSFERASE DOMAIN-CONTAINING PROTEIN"/>
    <property type="match status" value="1"/>
</dbReference>
<comment type="similarity">
    <text evidence="1">Belongs to the pseudomonas-type ThrB family.</text>
</comment>
<reference evidence="3" key="1">
    <citation type="submission" date="2021-03" db="EMBL/GenBank/DDBJ databases">
        <title>Pengzhenrongella sicca gen. nov., sp. nov., a new member of suborder Micrococcineae isolated from High-Arctic tundra soil.</title>
        <authorList>
            <person name="Peng F."/>
        </authorList>
    </citation>
    <scope>NUCLEOTIDE SEQUENCE</scope>
    <source>
        <strain evidence="3">LRZ-2</strain>
    </source>
</reference>
<dbReference type="Pfam" id="PF01636">
    <property type="entry name" value="APH"/>
    <property type="match status" value="1"/>
</dbReference>
<dbReference type="KEGG" id="psic:J4E96_08265"/>
<evidence type="ECO:0000259" key="2">
    <source>
        <dbReference type="Pfam" id="PF01636"/>
    </source>
</evidence>
<dbReference type="InterPro" id="IPR011009">
    <property type="entry name" value="Kinase-like_dom_sf"/>
</dbReference>
<proteinExistence type="inferred from homology"/>
<keyword evidence="4" id="KW-1185">Reference proteome</keyword>
<dbReference type="GO" id="GO:0004413">
    <property type="term" value="F:homoserine kinase activity"/>
    <property type="evidence" value="ECO:0007669"/>
    <property type="project" value="TreeGrafter"/>
</dbReference>
<name>A0A8A4ZK70_9MICO</name>
<gene>
    <name evidence="3" type="ORF">J4E96_08265</name>
</gene>
<sequence length="372" mass="40298">MSIDDVKVGELTQVTALSKVTEPSKVAAPSTVTEPSDFFESLARSDPAPDWLFAGVVRAWRLDPETTTVTMITVSENATFLIAAAGVPVAVTRVARPGYMADAAAFESEVAWVATLAAAGVASVPRGLPTADGAFVAVVPDERGVSWWCVSYSYVAGTILEDVADPVPYYREIGRTTALLHDHAAGWTPPAGFTRHSWELADMVGPTCRWGRWQDVGYDPAALAVVEAAEAAALASLADAPRTAGSWGLIHADLRPSNIMIDADRLTVIDFDDCGFSWFLYDFASALTFMEHMPEAGTMATRWIEGYTEVRALTRADVRLGCDLSMIRRLQMLGWTTTHRQDALPPALWAAQKSGTLEVAARYLRSPTWLID</sequence>
<dbReference type="GO" id="GO:0009088">
    <property type="term" value="P:threonine biosynthetic process"/>
    <property type="evidence" value="ECO:0007669"/>
    <property type="project" value="TreeGrafter"/>
</dbReference>
<dbReference type="Proteomes" id="UP000663937">
    <property type="component" value="Chromosome"/>
</dbReference>
<evidence type="ECO:0000256" key="1">
    <source>
        <dbReference type="ARBA" id="ARBA00038240"/>
    </source>
</evidence>
<feature type="domain" description="Aminoglycoside phosphotransferase" evidence="2">
    <location>
        <begin position="76"/>
        <end position="311"/>
    </location>
</feature>
<protein>
    <submittedName>
        <fullName evidence="3">Phosphotransferase</fullName>
    </submittedName>
</protein>
<dbReference type="RefSeq" id="WP_227425282.1">
    <property type="nucleotide sequence ID" value="NZ_CP071868.1"/>
</dbReference>
<evidence type="ECO:0000313" key="4">
    <source>
        <dbReference type="Proteomes" id="UP000663937"/>
    </source>
</evidence>
<dbReference type="SUPFAM" id="SSF56112">
    <property type="entry name" value="Protein kinase-like (PK-like)"/>
    <property type="match status" value="1"/>
</dbReference>
<dbReference type="PANTHER" id="PTHR21064">
    <property type="entry name" value="AMINOGLYCOSIDE PHOSPHOTRANSFERASE DOMAIN-CONTAINING PROTEIN-RELATED"/>
    <property type="match status" value="1"/>
</dbReference>
<dbReference type="AlphaFoldDB" id="A0A8A4ZK70"/>
<dbReference type="EMBL" id="CP071868">
    <property type="protein sequence ID" value="QTE30906.1"/>
    <property type="molecule type" value="Genomic_DNA"/>
</dbReference>
<dbReference type="InterPro" id="IPR002575">
    <property type="entry name" value="Aminoglycoside_PTrfase"/>
</dbReference>
<dbReference type="Gene3D" id="3.90.1200.10">
    <property type="match status" value="1"/>
</dbReference>
<evidence type="ECO:0000313" key="3">
    <source>
        <dbReference type="EMBL" id="QTE30906.1"/>
    </source>
</evidence>